<dbReference type="EMBL" id="KM101117">
    <property type="protein sequence ID" value="AIK68791.1"/>
    <property type="molecule type" value="Genomic_DNA"/>
</dbReference>
<dbReference type="Proteomes" id="UP000230449">
    <property type="component" value="Segment"/>
</dbReference>
<evidence type="ECO:0000313" key="2">
    <source>
        <dbReference type="EMBL" id="AIK68791.1"/>
    </source>
</evidence>
<gene>
    <name evidence="2" type="ORF">PBI_LIZLEMON_17</name>
</gene>
<feature type="region of interest" description="Disordered" evidence="1">
    <location>
        <begin position="107"/>
        <end position="129"/>
    </location>
</feature>
<proteinExistence type="predicted"/>
<reference evidence="2 3" key="1">
    <citation type="submission" date="2014-06" db="EMBL/GenBank/DDBJ databases">
        <authorList>
            <person name="Pfaffle P.K."/>
            <person name="Tobiason D.M."/>
            <person name="Arnold K."/>
            <person name="Ash A."/>
            <person name="Austin Q."/>
            <person name="Brahm K."/>
            <person name="Carberry B."/>
            <person name="Grant J."/>
            <person name="Leckie K."/>
            <person name="Meder A."/>
            <person name="Newsom A."/>
            <person name="Reinecke M."/>
            <person name="Rognrud K."/>
            <person name="Serrano M.G."/>
            <person name="Buck G."/>
            <person name="Lee V."/>
            <person name="Wang Y."/>
            <person name="Carvalho R."/>
            <person name="Voegtly L."/>
            <person name="Shi R."/>
            <person name="Duckworth R."/>
            <person name="Johnson A."/>
            <person name="Loviza R."/>
            <person name="Walstead R."/>
            <person name="Shah Z."/>
            <person name="Kiflezghi M."/>
            <person name="Wade K."/>
            <person name="Anders K.R."/>
            <person name="Braun M.A."/>
            <person name="Delesalle V.A."/>
            <person name="Hughes L.E."/>
            <person name="Ware V.C."/>
            <person name="Bradley K.W."/>
            <person name="Barker L.P."/>
            <person name="Asai D.J."/>
            <person name="Bowman C.A."/>
            <person name="Russell D.A."/>
            <person name="Pope W.H."/>
            <person name="Jacobs-Sera D."/>
            <person name="Hendrix R.W."/>
            <person name="Hatfull G.F."/>
        </authorList>
    </citation>
    <scope>NUCLEOTIDE SEQUENCE [LARGE SCALE GENOMIC DNA]</scope>
</reference>
<accession>A0A076YJD6</accession>
<name>A0A076YJD6_9CAUD</name>
<protein>
    <submittedName>
        <fullName evidence="2">Uncharacterized protein</fullName>
    </submittedName>
</protein>
<organism evidence="2 3">
    <name type="scientific">Mycobacterium phage LizLemon</name>
    <dbReference type="NCBI Taxonomy" id="1527533"/>
    <lineage>
        <taxon>Viruses</taxon>
        <taxon>Duplodnaviria</taxon>
        <taxon>Heunggongvirae</taxon>
        <taxon>Uroviricota</taxon>
        <taxon>Caudoviricetes</taxon>
        <taxon>Bclasvirinae</taxon>
        <taxon>Rosebushvirus</taxon>
        <taxon>Rosebushvirus rosebush</taxon>
    </lineage>
</organism>
<evidence type="ECO:0000313" key="3">
    <source>
        <dbReference type="Proteomes" id="UP000230449"/>
    </source>
</evidence>
<sequence>MPAGIAVELDNGFATLEFLDKAARGRALEALIRVGGPATIEKLTREKGARSVRYRVPEGNAREAGLLDDYEVGLSNVVASGGTDATGIVLPETPTSKGLVHGQQLRSGTYRGGDTGNVHTTTPSDPVARGIATPTHAEVIEHVAASGPVQPQGVPAEAYPAPEPGGAYIGMQGLGEDVTPAEAETSGSGDGGVVVDVPGDDDIVAEQAWPAGEPNEDWKRSELDAYAASIGINTKNLDNKAAVLDALKK</sequence>
<evidence type="ECO:0000256" key="1">
    <source>
        <dbReference type="SAM" id="MobiDB-lite"/>
    </source>
</evidence>